<keyword evidence="9" id="KW-0234">DNA repair</keyword>
<evidence type="ECO:0000256" key="6">
    <source>
        <dbReference type="ARBA" id="ARBA00022839"/>
    </source>
</evidence>
<dbReference type="EMBL" id="CP019633">
    <property type="protein sequence ID" value="AQQ09960.1"/>
    <property type="molecule type" value="Genomic_DNA"/>
</dbReference>
<evidence type="ECO:0000256" key="1">
    <source>
        <dbReference type="ARBA" id="ARBA00022722"/>
    </source>
</evidence>
<evidence type="ECO:0000256" key="3">
    <source>
        <dbReference type="ARBA" id="ARBA00022763"/>
    </source>
</evidence>
<evidence type="ECO:0000256" key="4">
    <source>
        <dbReference type="ARBA" id="ARBA00022801"/>
    </source>
</evidence>
<dbReference type="InterPro" id="IPR011335">
    <property type="entry name" value="Restrct_endonuc-II-like"/>
</dbReference>
<comment type="catalytic activity">
    <reaction evidence="13">
        <text>ATP + H2O = ADP + phosphate + H(+)</text>
        <dbReference type="Rhea" id="RHEA:13065"/>
        <dbReference type="ChEBI" id="CHEBI:15377"/>
        <dbReference type="ChEBI" id="CHEBI:15378"/>
        <dbReference type="ChEBI" id="CHEBI:30616"/>
        <dbReference type="ChEBI" id="CHEBI:43474"/>
        <dbReference type="ChEBI" id="CHEBI:456216"/>
        <dbReference type="EC" id="5.6.2.4"/>
    </reaction>
</comment>
<evidence type="ECO:0000256" key="9">
    <source>
        <dbReference type="ARBA" id="ARBA00023204"/>
    </source>
</evidence>
<dbReference type="GO" id="GO:0005829">
    <property type="term" value="C:cytosol"/>
    <property type="evidence" value="ECO:0007669"/>
    <property type="project" value="TreeGrafter"/>
</dbReference>
<evidence type="ECO:0000256" key="5">
    <source>
        <dbReference type="ARBA" id="ARBA00022806"/>
    </source>
</evidence>
<keyword evidence="5 14" id="KW-0347">Helicase</keyword>
<evidence type="ECO:0000256" key="2">
    <source>
        <dbReference type="ARBA" id="ARBA00022741"/>
    </source>
</evidence>
<dbReference type="KEGG" id="pbu:L21SP3_01781"/>
<dbReference type="PANTHER" id="PTHR11070">
    <property type="entry name" value="UVRD / RECB / PCRA DNA HELICASE FAMILY MEMBER"/>
    <property type="match status" value="1"/>
</dbReference>
<dbReference type="GO" id="GO:0005524">
    <property type="term" value="F:ATP binding"/>
    <property type="evidence" value="ECO:0007669"/>
    <property type="project" value="UniProtKB-UniRule"/>
</dbReference>
<dbReference type="SUPFAM" id="SSF52540">
    <property type="entry name" value="P-loop containing nucleoside triphosphate hydrolases"/>
    <property type="match status" value="1"/>
</dbReference>
<keyword evidence="1" id="KW-0540">Nuclease</keyword>
<keyword evidence="7 14" id="KW-0067">ATP-binding</keyword>
<evidence type="ECO:0000256" key="10">
    <source>
        <dbReference type="ARBA" id="ARBA00023235"/>
    </source>
</evidence>
<evidence type="ECO:0000256" key="8">
    <source>
        <dbReference type="ARBA" id="ARBA00023125"/>
    </source>
</evidence>
<feature type="domain" description="UvrD-like helicase ATP-binding" evidence="15">
    <location>
        <begin position="1"/>
        <end position="333"/>
    </location>
</feature>
<dbReference type="PROSITE" id="PS51217">
    <property type="entry name" value="UVRD_HELICASE_CTER"/>
    <property type="match status" value="1"/>
</dbReference>
<dbReference type="InterPro" id="IPR011604">
    <property type="entry name" value="PDDEXK-like_dom_sf"/>
</dbReference>
<dbReference type="Pfam" id="PF00580">
    <property type="entry name" value="UvrD-helicase"/>
    <property type="match status" value="1"/>
</dbReference>
<dbReference type="GO" id="GO:0004527">
    <property type="term" value="F:exonuclease activity"/>
    <property type="evidence" value="ECO:0007669"/>
    <property type="project" value="UniProtKB-KW"/>
</dbReference>
<feature type="binding site" evidence="14">
    <location>
        <begin position="22"/>
        <end position="29"/>
    </location>
    <ligand>
        <name>ATP</name>
        <dbReference type="ChEBI" id="CHEBI:30616"/>
    </ligand>
</feature>
<evidence type="ECO:0000313" key="18">
    <source>
        <dbReference type="Proteomes" id="UP000188273"/>
    </source>
</evidence>
<dbReference type="PANTHER" id="PTHR11070:SF48">
    <property type="entry name" value="ATP-DEPENDENT HELICASE_NUCLEASE SUBUNIT A"/>
    <property type="match status" value="1"/>
</dbReference>
<keyword evidence="18" id="KW-1185">Reference proteome</keyword>
<evidence type="ECO:0000256" key="13">
    <source>
        <dbReference type="ARBA" id="ARBA00048988"/>
    </source>
</evidence>
<evidence type="ECO:0000259" key="16">
    <source>
        <dbReference type="PROSITE" id="PS51217"/>
    </source>
</evidence>
<evidence type="ECO:0000313" key="17">
    <source>
        <dbReference type="EMBL" id="AQQ09960.1"/>
    </source>
</evidence>
<dbReference type="STRING" id="1940790.L21SP3_01781"/>
<dbReference type="Gene3D" id="1.10.486.10">
    <property type="entry name" value="PCRA, domain 4"/>
    <property type="match status" value="1"/>
</dbReference>
<dbReference type="InterPro" id="IPR027417">
    <property type="entry name" value="P-loop_NTPase"/>
</dbReference>
<evidence type="ECO:0000259" key="15">
    <source>
        <dbReference type="PROSITE" id="PS51198"/>
    </source>
</evidence>
<dbReference type="Gene3D" id="3.40.50.300">
    <property type="entry name" value="P-loop containing nucleotide triphosphate hydrolases"/>
    <property type="match status" value="4"/>
</dbReference>
<keyword evidence="2 14" id="KW-0547">Nucleotide-binding</keyword>
<sequence length="992" mass="111654">MSSWTSQQKDIINAEGNVYVTASAGTGKTAVVIERVLEFISSGGCIEKILLITFTNAAAGEMKERLFDKLRHRAESAVGDKQRHILSQLQLIDTAQISTIHSFCSKIVRNYFFKAGVSASFRIAHGSEIQVLKTDALQETMEEVWGDDQLADPAAEMLENRNADISSEYSILGQISQVSDFCSSLPEPEKWIESCSLPEENSQGGFAEKSNISRLAFSKILKIYREKFAQKKRTLNVLDYSDLEHFALKILLDEESARQIKSQYRQIYVDEFQDTSGIQNRIIDLLENSNMFLVGDIKQSIYGFRNARPDLFNEKIRKKPEAAKSLSNNFRCRPEIISFANKVFSEIMQPPESLVDYSKDHQLEAAAEFQPFSLPGKPCEQYFITADANAQKKKELTAAFTAEKVRQILSEGKIYDSQFPQTPREIRKSDIAILKKDLKNDYSIYVEQFRRAGIELKVLGRAELKESIEYIDILSMLKYLNNPTDQVALAGVMRSPFYQFTEDQLLQAAILSAGGKLTAQAVEQFAEGSGELAEKCKEFLEETQALREQAFSLEIPELVWKIINHKNYLAFASSISGAGFRRDNLLKLHSLASDYQDISSWLGSASLPGFLDYLEKLTDKDIDAGTPPGGEAVSLMTVHASKGLEFPVVIMPDLEKAPRNNTSQVIVSEKSGLAINSDITENSKTMLYEQIKNENKLARIDEAKRLLYVAVTRAKEKLVLIGAGKQEDKTPEESCWSWIYLCIEPEFISKSEVEKITESFRGQAAQPASSRPLDLKDITARCSITDKIVNPQGGPVKISASQVGHKEFKPSHAFSSDANEEQTQTDPRLKGSAVHLVFERIIKSGRFEGFDYARRVYQELAREKLIDEDMLSSSDLSSICAFFRTSEGRCSLESKSRSEWPFTAYIEAEKLGEKGDHKLIVQGVIDLLIERDNDLQIIDFKTDNVSEEQVRERAEVYKCQLTAYAIAAEKILEKPVSAKKLYFLKQGRLLEI</sequence>
<proteinExistence type="predicted"/>
<name>A0A1Q2HRD4_9BACT</name>
<dbReference type="PROSITE" id="PS51198">
    <property type="entry name" value="UVRD_HELICASE_ATP_BIND"/>
    <property type="match status" value="1"/>
</dbReference>
<dbReference type="EC" id="5.6.2.4" evidence="12"/>
<dbReference type="InterPro" id="IPR014017">
    <property type="entry name" value="DNA_helicase_UvrD-like_C"/>
</dbReference>
<feature type="domain" description="UvrD-like helicase C-terminal" evidence="16">
    <location>
        <begin position="334"/>
        <end position="643"/>
    </location>
</feature>
<dbReference type="GO" id="GO:0016887">
    <property type="term" value="F:ATP hydrolysis activity"/>
    <property type="evidence" value="ECO:0007669"/>
    <property type="project" value="RHEA"/>
</dbReference>
<keyword evidence="3" id="KW-0227">DNA damage</keyword>
<reference evidence="18" key="1">
    <citation type="submission" date="2017-02" db="EMBL/GenBank/DDBJ databases">
        <title>Comparative genomics and description of representatives of a novel lineage of planctomycetes thriving in anoxic sediments.</title>
        <authorList>
            <person name="Spring S."/>
            <person name="Bunk B."/>
            <person name="Sproer C."/>
            <person name="Klenk H.-P."/>
        </authorList>
    </citation>
    <scope>NUCLEOTIDE SEQUENCE [LARGE SCALE GENOMIC DNA]</scope>
    <source>
        <strain evidence="18">L21-RPul-D3</strain>
    </source>
</reference>
<dbReference type="GO" id="GO:0043138">
    <property type="term" value="F:3'-5' DNA helicase activity"/>
    <property type="evidence" value="ECO:0007669"/>
    <property type="project" value="UniProtKB-EC"/>
</dbReference>
<protein>
    <recommendedName>
        <fullName evidence="12">DNA 3'-5' helicase</fullName>
        <ecNumber evidence="12">5.6.2.4</ecNumber>
    </recommendedName>
</protein>
<dbReference type="InterPro" id="IPR000212">
    <property type="entry name" value="DNA_helicase_UvrD/REP"/>
</dbReference>
<keyword evidence="6" id="KW-0269">Exonuclease</keyword>
<evidence type="ECO:0000256" key="14">
    <source>
        <dbReference type="PROSITE-ProRule" id="PRU00560"/>
    </source>
</evidence>
<keyword evidence="8" id="KW-0238">DNA-binding</keyword>
<organism evidence="17 18">
    <name type="scientific">Sedimentisphaera cyanobacteriorum</name>
    <dbReference type="NCBI Taxonomy" id="1940790"/>
    <lineage>
        <taxon>Bacteria</taxon>
        <taxon>Pseudomonadati</taxon>
        <taxon>Planctomycetota</taxon>
        <taxon>Phycisphaerae</taxon>
        <taxon>Sedimentisphaerales</taxon>
        <taxon>Sedimentisphaeraceae</taxon>
        <taxon>Sedimentisphaera</taxon>
    </lineage>
</organism>
<accession>A0A1Q2HRD4</accession>
<keyword evidence="10" id="KW-0413">Isomerase</keyword>
<dbReference type="Gene3D" id="3.90.320.10">
    <property type="match status" value="1"/>
</dbReference>
<dbReference type="InterPro" id="IPR014016">
    <property type="entry name" value="UvrD-like_ATP-bd"/>
</dbReference>
<dbReference type="RefSeq" id="WP_077540758.1">
    <property type="nucleotide sequence ID" value="NZ_CP019633.1"/>
</dbReference>
<comment type="catalytic activity">
    <reaction evidence="11">
        <text>Couples ATP hydrolysis with the unwinding of duplex DNA by translocating in the 3'-5' direction.</text>
        <dbReference type="EC" id="5.6.2.4"/>
    </reaction>
</comment>
<dbReference type="InterPro" id="IPR038726">
    <property type="entry name" value="PDDEXK_AddAB-type"/>
</dbReference>
<dbReference type="GO" id="GO:0003677">
    <property type="term" value="F:DNA binding"/>
    <property type="evidence" value="ECO:0007669"/>
    <property type="project" value="UniProtKB-KW"/>
</dbReference>
<dbReference type="Pfam" id="PF13361">
    <property type="entry name" value="UvrD_C"/>
    <property type="match status" value="1"/>
</dbReference>
<dbReference type="SUPFAM" id="SSF52980">
    <property type="entry name" value="Restriction endonuclease-like"/>
    <property type="match status" value="1"/>
</dbReference>
<evidence type="ECO:0000256" key="7">
    <source>
        <dbReference type="ARBA" id="ARBA00022840"/>
    </source>
</evidence>
<keyword evidence="4 14" id="KW-0378">Hydrolase</keyword>
<dbReference type="OrthoDB" id="9810135at2"/>
<dbReference type="CDD" id="cd17932">
    <property type="entry name" value="DEXQc_UvrD"/>
    <property type="match status" value="1"/>
</dbReference>
<gene>
    <name evidence="17" type="primary">addA</name>
    <name evidence="17" type="ORF">L21SP3_01781</name>
</gene>
<evidence type="ECO:0000256" key="11">
    <source>
        <dbReference type="ARBA" id="ARBA00034617"/>
    </source>
</evidence>
<evidence type="ECO:0000256" key="12">
    <source>
        <dbReference type="ARBA" id="ARBA00034808"/>
    </source>
</evidence>
<dbReference type="GO" id="GO:0000725">
    <property type="term" value="P:recombinational repair"/>
    <property type="evidence" value="ECO:0007669"/>
    <property type="project" value="TreeGrafter"/>
</dbReference>
<dbReference type="GO" id="GO:0033202">
    <property type="term" value="C:DNA helicase complex"/>
    <property type="evidence" value="ECO:0007669"/>
    <property type="project" value="TreeGrafter"/>
</dbReference>
<dbReference type="Proteomes" id="UP000188273">
    <property type="component" value="Chromosome"/>
</dbReference>
<dbReference type="AlphaFoldDB" id="A0A1Q2HRD4"/>
<dbReference type="Pfam" id="PF12705">
    <property type="entry name" value="PDDEXK_1"/>
    <property type="match status" value="1"/>
</dbReference>